<dbReference type="OrthoDB" id="885702at2"/>
<dbReference type="RefSeq" id="WP_068671484.1">
    <property type="nucleotide sequence ID" value="NZ_LYPB01000095.1"/>
</dbReference>
<evidence type="ECO:0000313" key="2">
    <source>
        <dbReference type="Proteomes" id="UP000078454"/>
    </source>
</evidence>
<comment type="caution">
    <text evidence="1">The sequence shown here is derived from an EMBL/GenBank/DDBJ whole genome shotgun (WGS) entry which is preliminary data.</text>
</comment>
<name>A0A197ZWT9_9BACL</name>
<organism evidence="1 2">
    <name type="scientific">Paenibacillus oryzisoli</name>
    <dbReference type="NCBI Taxonomy" id="1850517"/>
    <lineage>
        <taxon>Bacteria</taxon>
        <taxon>Bacillati</taxon>
        <taxon>Bacillota</taxon>
        <taxon>Bacilli</taxon>
        <taxon>Bacillales</taxon>
        <taxon>Paenibacillaceae</taxon>
        <taxon>Paenibacillus</taxon>
    </lineage>
</organism>
<proteinExistence type="predicted"/>
<gene>
    <name evidence="1" type="ORF">A8708_10815</name>
</gene>
<evidence type="ECO:0000313" key="1">
    <source>
        <dbReference type="EMBL" id="OAS13281.1"/>
    </source>
</evidence>
<dbReference type="Proteomes" id="UP000078454">
    <property type="component" value="Unassembled WGS sequence"/>
</dbReference>
<dbReference type="EMBL" id="LYPB01000095">
    <property type="protein sequence ID" value="OAS13281.1"/>
    <property type="molecule type" value="Genomic_DNA"/>
</dbReference>
<dbReference type="AlphaFoldDB" id="A0A197ZWT9"/>
<keyword evidence="2" id="KW-1185">Reference proteome</keyword>
<reference evidence="1 2" key="1">
    <citation type="submission" date="2016-05" db="EMBL/GenBank/DDBJ databases">
        <title>Paenibacillus sp. 1ZS3-15 nov., isolated from the rhizosphere soil.</title>
        <authorList>
            <person name="Zhang X.X."/>
            <person name="Zhang J."/>
        </authorList>
    </citation>
    <scope>NUCLEOTIDE SEQUENCE [LARGE SCALE GENOMIC DNA]</scope>
    <source>
        <strain evidence="1 2">1ZS3-15</strain>
    </source>
</reference>
<accession>A0A197ZWT9</accession>
<protein>
    <submittedName>
        <fullName evidence="1">Uncharacterized protein</fullName>
    </submittedName>
</protein>
<sequence length="100" mass="12399">MEVLKEKAYVYLFYCVLLDIRSASYTHRIKWWKPSSWIQAKIDLQEINNIADVFHNLPDLLVNRPNEFDEKWFWDYLKQRLPEKYEFYFQVFTEKLNEKA</sequence>